<sequence length="288" mass="31172">MLSTSPQAPPVTLLTVIDLALAHTAALSTQEALLPGFLDPIKLLGYFGTWAFAGLLLVIFIESGILFPVLPGDSLLFTAGMVVAAGGKDNIESFATLWQLMIFIPIAAILGGQVGYWIGRYAGTEMFTPDARFLKERYIVEAHEFFEKHGPITIFLARFVPIVRTLAPIVAGAARMKFSVFTIYNVVGAIVWGCGVTLLGYWLGQFSFIQKAIEPIFIIIVLVSVLPMFWEGYKRHRAGKRAAELALADDPATPTAPSAPTASTPATPTTPSTPATSDDEERRTDSRP</sequence>
<reference evidence="10" key="1">
    <citation type="journal article" date="2014" name="Int. J. Syst. Evol. Microbiol.">
        <title>Complete genome sequence of Corynebacterium casei LMG S-19264T (=DSM 44701T), isolated from a smear-ripened cheese.</title>
        <authorList>
            <consortium name="US DOE Joint Genome Institute (JGI-PGF)"/>
            <person name="Walter F."/>
            <person name="Albersmeier A."/>
            <person name="Kalinowski J."/>
            <person name="Ruckert C."/>
        </authorList>
    </citation>
    <scope>NUCLEOTIDE SEQUENCE</scope>
    <source>
        <strain evidence="10">CGMCC 1.12827</strain>
    </source>
</reference>
<evidence type="ECO:0000256" key="3">
    <source>
        <dbReference type="ARBA" id="ARBA00022475"/>
    </source>
</evidence>
<comment type="similarity">
    <text evidence="2 7">Belongs to the DedA family.</text>
</comment>
<comment type="subcellular location">
    <subcellularLocation>
        <location evidence="1 7">Cell membrane</location>
        <topology evidence="1 7">Multi-pass membrane protein</topology>
    </subcellularLocation>
</comment>
<comment type="caution">
    <text evidence="10">The sequence shown here is derived from an EMBL/GenBank/DDBJ whole genome shotgun (WGS) entry which is preliminary data.</text>
</comment>
<protein>
    <submittedName>
        <fullName evidence="10">Membrane protein</fullName>
    </submittedName>
</protein>
<feature type="region of interest" description="Disordered" evidence="8">
    <location>
        <begin position="249"/>
        <end position="288"/>
    </location>
</feature>
<name>A0A916T9G1_9ACTN</name>
<evidence type="ECO:0000256" key="6">
    <source>
        <dbReference type="ARBA" id="ARBA00023136"/>
    </source>
</evidence>
<proteinExistence type="inferred from homology"/>
<keyword evidence="11" id="KW-1185">Reference proteome</keyword>
<dbReference type="InterPro" id="IPR032818">
    <property type="entry name" value="DedA-like"/>
</dbReference>
<accession>A0A916T9G1</accession>
<evidence type="ECO:0000259" key="9">
    <source>
        <dbReference type="Pfam" id="PF09335"/>
    </source>
</evidence>
<dbReference type="PANTHER" id="PTHR30353:SF0">
    <property type="entry name" value="TRANSMEMBRANE PROTEIN"/>
    <property type="match status" value="1"/>
</dbReference>
<evidence type="ECO:0000256" key="1">
    <source>
        <dbReference type="ARBA" id="ARBA00004651"/>
    </source>
</evidence>
<dbReference type="PANTHER" id="PTHR30353">
    <property type="entry name" value="INNER MEMBRANE PROTEIN DEDA-RELATED"/>
    <property type="match status" value="1"/>
</dbReference>
<dbReference type="Proteomes" id="UP000621454">
    <property type="component" value="Unassembled WGS sequence"/>
</dbReference>
<dbReference type="EMBL" id="BMGC01000018">
    <property type="protein sequence ID" value="GGB36637.1"/>
    <property type="molecule type" value="Genomic_DNA"/>
</dbReference>
<reference evidence="10" key="2">
    <citation type="submission" date="2020-09" db="EMBL/GenBank/DDBJ databases">
        <authorList>
            <person name="Sun Q."/>
            <person name="Zhou Y."/>
        </authorList>
    </citation>
    <scope>NUCLEOTIDE SEQUENCE</scope>
    <source>
        <strain evidence="10">CGMCC 1.12827</strain>
    </source>
</reference>
<evidence type="ECO:0000256" key="8">
    <source>
        <dbReference type="SAM" id="MobiDB-lite"/>
    </source>
</evidence>
<feature type="transmembrane region" description="Helical" evidence="7">
    <location>
        <begin position="43"/>
        <end position="61"/>
    </location>
</feature>
<gene>
    <name evidence="10" type="ORF">GCM10011489_25690</name>
</gene>
<feature type="compositionally biased region" description="Low complexity" evidence="8">
    <location>
        <begin position="249"/>
        <end position="276"/>
    </location>
</feature>
<evidence type="ECO:0000256" key="2">
    <source>
        <dbReference type="ARBA" id="ARBA00010792"/>
    </source>
</evidence>
<keyword evidence="3 7" id="KW-1003">Cell membrane</keyword>
<feature type="transmembrane region" description="Helical" evidence="7">
    <location>
        <begin position="97"/>
        <end position="118"/>
    </location>
</feature>
<evidence type="ECO:0000313" key="10">
    <source>
        <dbReference type="EMBL" id="GGB36637.1"/>
    </source>
</evidence>
<evidence type="ECO:0000313" key="11">
    <source>
        <dbReference type="Proteomes" id="UP000621454"/>
    </source>
</evidence>
<feature type="transmembrane region" description="Helical" evidence="7">
    <location>
        <begin position="215"/>
        <end position="233"/>
    </location>
</feature>
<dbReference type="GO" id="GO:0005886">
    <property type="term" value="C:plasma membrane"/>
    <property type="evidence" value="ECO:0007669"/>
    <property type="project" value="UniProtKB-SubCell"/>
</dbReference>
<organism evidence="10 11">
    <name type="scientific">Gordonia jinhuaensis</name>
    <dbReference type="NCBI Taxonomy" id="1517702"/>
    <lineage>
        <taxon>Bacteria</taxon>
        <taxon>Bacillati</taxon>
        <taxon>Actinomycetota</taxon>
        <taxon>Actinomycetes</taxon>
        <taxon>Mycobacteriales</taxon>
        <taxon>Gordoniaceae</taxon>
        <taxon>Gordonia</taxon>
    </lineage>
</organism>
<keyword evidence="6 7" id="KW-0472">Membrane</keyword>
<keyword evidence="5 7" id="KW-1133">Transmembrane helix</keyword>
<evidence type="ECO:0000256" key="5">
    <source>
        <dbReference type="ARBA" id="ARBA00022989"/>
    </source>
</evidence>
<evidence type="ECO:0000256" key="4">
    <source>
        <dbReference type="ARBA" id="ARBA00022692"/>
    </source>
</evidence>
<dbReference type="InterPro" id="IPR032816">
    <property type="entry name" value="VTT_dom"/>
</dbReference>
<dbReference type="Pfam" id="PF09335">
    <property type="entry name" value="VTT_dom"/>
    <property type="match status" value="1"/>
</dbReference>
<evidence type="ECO:0000256" key="7">
    <source>
        <dbReference type="RuleBase" id="RU367016"/>
    </source>
</evidence>
<feature type="transmembrane region" description="Helical" evidence="7">
    <location>
        <begin position="67"/>
        <end position="85"/>
    </location>
</feature>
<feature type="transmembrane region" description="Helical" evidence="7">
    <location>
        <begin position="183"/>
        <end position="203"/>
    </location>
</feature>
<dbReference type="AlphaFoldDB" id="A0A916T9G1"/>
<keyword evidence="4 7" id="KW-0812">Transmembrane</keyword>
<feature type="domain" description="VTT" evidence="9">
    <location>
        <begin position="70"/>
        <end position="201"/>
    </location>
</feature>